<accession>A0A919RHG4</accession>
<proteinExistence type="predicted"/>
<name>A0A919RHG4_9ACTN</name>
<comment type="caution">
    <text evidence="1">The sequence shown here is derived from an EMBL/GenBank/DDBJ whole genome shotgun (WGS) entry which is preliminary data.</text>
</comment>
<organism evidence="1 2">
    <name type="scientific">Sinosporangium siamense</name>
    <dbReference type="NCBI Taxonomy" id="1367973"/>
    <lineage>
        <taxon>Bacteria</taxon>
        <taxon>Bacillati</taxon>
        <taxon>Actinomycetota</taxon>
        <taxon>Actinomycetes</taxon>
        <taxon>Streptosporangiales</taxon>
        <taxon>Streptosporangiaceae</taxon>
        <taxon>Sinosporangium</taxon>
    </lineage>
</organism>
<sequence>MVVVPGSQASITPEEFLYCLRKNDGVELGVGLLRGAMAAKDADIFAPAEPDEAVTVAEQRESVRAYFRSIGYDLKSL</sequence>
<evidence type="ECO:0000313" key="2">
    <source>
        <dbReference type="Proteomes" id="UP000606172"/>
    </source>
</evidence>
<dbReference type="Proteomes" id="UP000606172">
    <property type="component" value="Unassembled WGS sequence"/>
</dbReference>
<keyword evidence="2" id="KW-1185">Reference proteome</keyword>
<dbReference type="AlphaFoldDB" id="A0A919RHG4"/>
<reference evidence="1" key="1">
    <citation type="submission" date="2021-01" db="EMBL/GenBank/DDBJ databases">
        <title>Whole genome shotgun sequence of Sinosporangium siamense NBRC 109515.</title>
        <authorList>
            <person name="Komaki H."/>
            <person name="Tamura T."/>
        </authorList>
    </citation>
    <scope>NUCLEOTIDE SEQUENCE</scope>
    <source>
        <strain evidence="1">NBRC 109515</strain>
    </source>
</reference>
<evidence type="ECO:0000313" key="1">
    <source>
        <dbReference type="EMBL" id="GII92474.1"/>
    </source>
</evidence>
<gene>
    <name evidence="1" type="ORF">Ssi02_27050</name>
</gene>
<dbReference type="EMBL" id="BOOW01000016">
    <property type="protein sequence ID" value="GII92474.1"/>
    <property type="molecule type" value="Genomic_DNA"/>
</dbReference>
<protein>
    <submittedName>
        <fullName evidence="1">Uncharacterized protein</fullName>
    </submittedName>
</protein>